<dbReference type="AlphaFoldDB" id="A0A1H3UP95"/>
<organism evidence="1 2">
    <name type="scientific">Evansella caseinilytica</name>
    <dbReference type="NCBI Taxonomy" id="1503961"/>
    <lineage>
        <taxon>Bacteria</taxon>
        <taxon>Bacillati</taxon>
        <taxon>Bacillota</taxon>
        <taxon>Bacilli</taxon>
        <taxon>Bacillales</taxon>
        <taxon>Bacillaceae</taxon>
        <taxon>Evansella</taxon>
    </lineage>
</organism>
<proteinExistence type="predicted"/>
<dbReference type="OrthoDB" id="2969083at2"/>
<reference evidence="2" key="1">
    <citation type="submission" date="2016-10" db="EMBL/GenBank/DDBJ databases">
        <authorList>
            <person name="Varghese N."/>
            <person name="Submissions S."/>
        </authorList>
    </citation>
    <scope>NUCLEOTIDE SEQUENCE [LARGE SCALE GENOMIC DNA]</scope>
    <source>
        <strain evidence="2">SP</strain>
    </source>
</reference>
<evidence type="ECO:0000313" key="2">
    <source>
        <dbReference type="Proteomes" id="UP000198935"/>
    </source>
</evidence>
<gene>
    <name evidence="1" type="ORF">SAMN05421736_12417</name>
</gene>
<dbReference type="Proteomes" id="UP000198935">
    <property type="component" value="Unassembled WGS sequence"/>
</dbReference>
<dbReference type="STRING" id="1503961.SAMN05421736_12417"/>
<dbReference type="EMBL" id="FNPI01000024">
    <property type="protein sequence ID" value="SDZ64218.1"/>
    <property type="molecule type" value="Genomic_DNA"/>
</dbReference>
<accession>A0A1H3UP95</accession>
<evidence type="ECO:0000313" key="1">
    <source>
        <dbReference type="EMBL" id="SDZ64218.1"/>
    </source>
</evidence>
<sequence>MKQLKVTTQFLKHEDLTGKADPFIQRLDRMDEHHKELHTFIEKEFRYSEGKIITQAIAAIEQRLSQQKQASSGTKNAMETLAEQYSQHVNTVSFQEVTVYYEEIERIGTP</sequence>
<keyword evidence="2" id="KW-1185">Reference proteome</keyword>
<name>A0A1H3UP95_9BACI</name>
<protein>
    <submittedName>
        <fullName evidence="1">Uncharacterized protein</fullName>
    </submittedName>
</protein>